<dbReference type="SUPFAM" id="SSF56672">
    <property type="entry name" value="DNA/RNA polymerases"/>
    <property type="match status" value="1"/>
</dbReference>
<dbReference type="RefSeq" id="XP_015054970.1">
    <property type="nucleotide sequence ID" value="XM_015199484.1"/>
</dbReference>
<dbReference type="Gene3D" id="3.10.10.10">
    <property type="entry name" value="HIV Type 1 Reverse Transcriptase, subunit A, domain 1"/>
    <property type="match status" value="1"/>
</dbReference>
<dbReference type="GeneID" id="107001443"/>
<reference evidence="3" key="2">
    <citation type="submission" date="2025-08" db="UniProtKB">
        <authorList>
            <consortium name="RefSeq"/>
        </authorList>
    </citation>
    <scope>IDENTIFICATION</scope>
</reference>
<dbReference type="CDD" id="cd00303">
    <property type="entry name" value="retropepsin_like"/>
    <property type="match status" value="1"/>
</dbReference>
<evidence type="ECO:0000313" key="3">
    <source>
        <dbReference type="RefSeq" id="XP_015054970.1"/>
    </source>
</evidence>
<dbReference type="PANTHER" id="PTHR32108:SF9">
    <property type="entry name" value="REVERSE TRANSCRIPTASE RNASE H-LIKE DOMAIN-CONTAINING PROTEIN"/>
    <property type="match status" value="1"/>
</dbReference>
<dbReference type="Gene3D" id="2.40.70.10">
    <property type="entry name" value="Acid Proteases"/>
    <property type="match status" value="1"/>
</dbReference>
<evidence type="ECO:0000313" key="2">
    <source>
        <dbReference type="Proteomes" id="UP000694930"/>
    </source>
</evidence>
<accession>A0ABM1FCL5</accession>
<reference evidence="2" key="1">
    <citation type="journal article" date="2014" name="Nat. Genet.">
        <title>The genome of the stress-tolerant wild tomato species Solanum pennellii.</title>
        <authorList>
            <person name="Bolger A."/>
            <person name="Scossa F."/>
            <person name="Bolger M.E."/>
            <person name="Lanz C."/>
            <person name="Maumus F."/>
            <person name="Tohge T."/>
            <person name="Quesneville H."/>
            <person name="Alseekh S."/>
            <person name="Sorensen I."/>
            <person name="Lichtenstein G."/>
            <person name="Fich E.A."/>
            <person name="Conte M."/>
            <person name="Keller H."/>
            <person name="Schneeberger K."/>
            <person name="Schwacke R."/>
            <person name="Ofner I."/>
            <person name="Vrebalov J."/>
            <person name="Xu Y."/>
            <person name="Osorio S."/>
            <person name="Aflitos S.A."/>
            <person name="Schijlen E."/>
            <person name="Jimenez-Gomez J.M."/>
            <person name="Ryngajllo M."/>
            <person name="Kimura S."/>
            <person name="Kumar R."/>
            <person name="Koenig D."/>
            <person name="Headland L.R."/>
            <person name="Maloof J.N."/>
            <person name="Sinha N."/>
            <person name="van Ham R.C."/>
            <person name="Lankhorst R.K."/>
            <person name="Mao L."/>
            <person name="Vogel A."/>
            <person name="Arsova B."/>
            <person name="Panstruga R."/>
            <person name="Fei Z."/>
            <person name="Rose J.K."/>
            <person name="Zamir D."/>
            <person name="Carrari F."/>
            <person name="Giovannoni J.J."/>
            <person name="Weigel D."/>
            <person name="Usadel B."/>
            <person name="Fernie A.R."/>
        </authorList>
    </citation>
    <scope>NUCLEOTIDE SEQUENCE [LARGE SCALE GENOMIC DNA]</scope>
    <source>
        <strain evidence="2">cv. LA0716</strain>
    </source>
</reference>
<sequence length="981" mass="110430">MGRPFHTAIKIGEMVESCLKIGGIVSQAAIKATTQAIQGGSTSFGNRKRKEEVISLASGSRGAQRKSNCPYTSVQGQLSYPQHYYAYASQYLVSPSPYTVLNAQSYVHPPNRPHFLAPSQGNFRPQRPPYQVPYNSPLMQNYAQDQAQKKKFTPLGESYSILIQKLRKIGVIECIPPHRLNPNAPGHSTDNCWTLKGAIEKLIEHGVDVVTDDQNTPNVTTNPLPAENNLVGMVCDDKEYKLLRKMGKLFRKIGEEDKSMKSLKPVASLSAEGVNLDTKVLCVSGVSKGIDVQAAMPKLYLKESIFVKPVQQLPVIDSKAIPWNYKKTAVVYQGKEIVEEVDEAGGLTRSGRCYSPKELRKGKMTENIQVPLNKAVTEEENVEFLKKLKVPDYSVVEQLKKTPAQISLLSLFLNSEEHRLVLNKVLNEAHVPKETTVNQLENMTRRVFESNTITFTNDELPKEGAGHNKALHLTVTCEGYYVKRVMIDGGSGVDICPLSTLQSLKVNTDKIRPSNVFVRAYNGSRRDTIGEIKLNMTIGPVVFTIVFQVMDMETSYNFLLGRPWIHMARAIPSTLHQVVKFEYNNQEITVHGEDDSPIYRDPSVPYIEAKEGCDSVVYQSFEVVSVDRFKEGESIIQSCISSSASMVAMTMLKYDYQPGNGLGVYSQGIVDPITLLGNQGTSGLGYKQSKRNEDKAKNHKRIDWSLPQSIPHITHSFIKPQGPELKDPFSLEDIEEIIEDLSQLFCEVNMVQVGEGTSHANMQLVGSGVELSNWEATPFPITKESCQEVEYDEVEAFREINRELEQFEHKPKPNLSETETINMGSSEDVKEIKISLHINQEIREAIIQLLFEYKDVFAWSYDDMPGLSVDLVVHKLPVYPDFPPVQQKRRKFKPTVSEKIKEEIMKQLNAKVIQVIRYTTWLANVVPLPKKDGKTRVCVDYRDLNKASPKDNFPLKNIHILVDNCAKHEMQSFVDYYAGYH</sequence>
<keyword evidence="2" id="KW-1185">Reference proteome</keyword>
<name>A0ABM1FCL5_SOLPN</name>
<dbReference type="PANTHER" id="PTHR32108">
    <property type="entry name" value="DNA-DIRECTED RNA POLYMERASE SUBUNIT ALPHA"/>
    <property type="match status" value="1"/>
</dbReference>
<organism evidence="2 3">
    <name type="scientific">Solanum pennellii</name>
    <name type="common">Tomato</name>
    <name type="synonym">Lycopersicon pennellii</name>
    <dbReference type="NCBI Taxonomy" id="28526"/>
    <lineage>
        <taxon>Eukaryota</taxon>
        <taxon>Viridiplantae</taxon>
        <taxon>Streptophyta</taxon>
        <taxon>Embryophyta</taxon>
        <taxon>Tracheophyta</taxon>
        <taxon>Spermatophyta</taxon>
        <taxon>Magnoliopsida</taxon>
        <taxon>eudicotyledons</taxon>
        <taxon>Gunneridae</taxon>
        <taxon>Pentapetalae</taxon>
        <taxon>asterids</taxon>
        <taxon>lamiids</taxon>
        <taxon>Solanales</taxon>
        <taxon>Solanaceae</taxon>
        <taxon>Solanoideae</taxon>
        <taxon>Solaneae</taxon>
        <taxon>Solanum</taxon>
        <taxon>Solanum subgen. Lycopersicon</taxon>
    </lineage>
</organism>
<dbReference type="InterPro" id="IPR000467">
    <property type="entry name" value="G_patch_dom"/>
</dbReference>
<feature type="domain" description="G-patch" evidence="1">
    <location>
        <begin position="643"/>
        <end position="689"/>
    </location>
</feature>
<gene>
    <name evidence="3" type="primary">LOC107001443</name>
</gene>
<dbReference type="PROSITE" id="PS50174">
    <property type="entry name" value="G_PATCH"/>
    <property type="match status" value="1"/>
</dbReference>
<protein>
    <submittedName>
        <fullName evidence="3">Uncharacterized protein LOC107001443</fullName>
    </submittedName>
</protein>
<dbReference type="Proteomes" id="UP000694930">
    <property type="component" value="Chromosome 10"/>
</dbReference>
<dbReference type="InterPro" id="IPR043502">
    <property type="entry name" value="DNA/RNA_pol_sf"/>
</dbReference>
<dbReference type="InterPro" id="IPR021109">
    <property type="entry name" value="Peptidase_aspartic_dom_sf"/>
</dbReference>
<proteinExistence type="predicted"/>
<evidence type="ECO:0000259" key="1">
    <source>
        <dbReference type="PROSITE" id="PS50174"/>
    </source>
</evidence>